<dbReference type="GO" id="GO:0010008">
    <property type="term" value="C:endosome membrane"/>
    <property type="evidence" value="ECO:0007669"/>
    <property type="project" value="UniProtKB-SubCell"/>
</dbReference>
<keyword evidence="5" id="KW-0732">Signal</keyword>
<sequence length="47" mass="5513">MSGFMQTSFFFGYMACICYAFFLMLGMVGFRAALFFVRHIYKSIKCE</sequence>
<reference evidence="10" key="4">
    <citation type="submission" date="2019-03" db="UniProtKB">
        <authorList>
            <consortium name="EnsemblPlants"/>
        </authorList>
    </citation>
    <scope>IDENTIFICATION</scope>
</reference>
<keyword evidence="7 9" id="KW-1133">Transmembrane helix</keyword>
<evidence type="ECO:0000256" key="3">
    <source>
        <dbReference type="ARBA" id="ARBA00005227"/>
    </source>
</evidence>
<evidence type="ECO:0000256" key="1">
    <source>
        <dbReference type="ARBA" id="ARBA00004337"/>
    </source>
</evidence>
<reference evidence="11" key="2">
    <citation type="journal article" date="2017" name="Nat. Plants">
        <title>The Aegilops tauschii genome reveals multiple impacts of transposons.</title>
        <authorList>
            <person name="Zhao G."/>
            <person name="Zou C."/>
            <person name="Li K."/>
            <person name="Wang K."/>
            <person name="Li T."/>
            <person name="Gao L."/>
            <person name="Zhang X."/>
            <person name="Wang H."/>
            <person name="Yang Z."/>
            <person name="Liu X."/>
            <person name="Jiang W."/>
            <person name="Mao L."/>
            <person name="Kong X."/>
            <person name="Jiao Y."/>
            <person name="Jia J."/>
        </authorList>
    </citation>
    <scope>NUCLEOTIDE SEQUENCE [LARGE SCALE GENOMIC DNA]</scope>
    <source>
        <strain evidence="11">cv. AL8/78</strain>
    </source>
</reference>
<reference evidence="10" key="3">
    <citation type="journal article" date="2017" name="Nature">
        <title>Genome sequence of the progenitor of the wheat D genome Aegilops tauschii.</title>
        <authorList>
            <person name="Luo M.C."/>
            <person name="Gu Y.Q."/>
            <person name="Puiu D."/>
            <person name="Wang H."/>
            <person name="Twardziok S.O."/>
            <person name="Deal K.R."/>
            <person name="Huo N."/>
            <person name="Zhu T."/>
            <person name="Wang L."/>
            <person name="Wang Y."/>
            <person name="McGuire P.E."/>
            <person name="Liu S."/>
            <person name="Long H."/>
            <person name="Ramasamy R.K."/>
            <person name="Rodriguez J.C."/>
            <person name="Van S.L."/>
            <person name="Yuan L."/>
            <person name="Wang Z."/>
            <person name="Xia Z."/>
            <person name="Xiao L."/>
            <person name="Anderson O.D."/>
            <person name="Ouyang S."/>
            <person name="Liang Y."/>
            <person name="Zimin A.V."/>
            <person name="Pertea G."/>
            <person name="Qi P."/>
            <person name="Bennetzen J.L."/>
            <person name="Dai X."/>
            <person name="Dawson M.W."/>
            <person name="Muller H.G."/>
            <person name="Kugler K."/>
            <person name="Rivarola-Duarte L."/>
            <person name="Spannagl M."/>
            <person name="Mayer K.F.X."/>
            <person name="Lu F.H."/>
            <person name="Bevan M.W."/>
            <person name="Leroy P."/>
            <person name="Li P."/>
            <person name="You F.M."/>
            <person name="Sun Q."/>
            <person name="Liu Z."/>
            <person name="Lyons E."/>
            <person name="Wicker T."/>
            <person name="Salzberg S.L."/>
            <person name="Devos K.M."/>
            <person name="Dvorak J."/>
        </authorList>
    </citation>
    <scope>NUCLEOTIDE SEQUENCE [LARGE SCALE GENOMIC DNA]</scope>
    <source>
        <strain evidence="10">cv. AL8/78</strain>
    </source>
</reference>
<dbReference type="EnsemblPlants" id="AET4Gv20583600.9">
    <property type="protein sequence ID" value="AET4Gv20583600.9"/>
    <property type="gene ID" value="AET4Gv20583600"/>
</dbReference>
<evidence type="ECO:0000256" key="2">
    <source>
        <dbReference type="ARBA" id="ARBA00004653"/>
    </source>
</evidence>
<reference evidence="10" key="5">
    <citation type="journal article" date="2021" name="G3 (Bethesda)">
        <title>Aegilops tauschii genome assembly Aet v5.0 features greater sequence contiguity and improved annotation.</title>
        <authorList>
            <person name="Wang L."/>
            <person name="Zhu T."/>
            <person name="Rodriguez J.C."/>
            <person name="Deal K.R."/>
            <person name="Dubcovsky J."/>
            <person name="McGuire P.E."/>
            <person name="Lux T."/>
            <person name="Spannagl M."/>
            <person name="Mayer K.F.X."/>
            <person name="Baldrich P."/>
            <person name="Meyers B.C."/>
            <person name="Huo N."/>
            <person name="Gu Y.Q."/>
            <person name="Zhou H."/>
            <person name="Devos K.M."/>
            <person name="Bennetzen J.L."/>
            <person name="Unver T."/>
            <person name="Budak H."/>
            <person name="Gulick P.J."/>
            <person name="Galiba G."/>
            <person name="Kalapos B."/>
            <person name="Nelson D.R."/>
            <person name="Li P."/>
            <person name="You F.M."/>
            <person name="Luo M.C."/>
            <person name="Dvorak J."/>
        </authorList>
    </citation>
    <scope>NUCLEOTIDE SEQUENCE [LARGE SCALE GENOMIC DNA]</scope>
    <source>
        <strain evidence="10">cv. AL8/78</strain>
    </source>
</reference>
<evidence type="ECO:0000256" key="8">
    <source>
        <dbReference type="ARBA" id="ARBA00023136"/>
    </source>
</evidence>
<keyword evidence="4 9" id="KW-0812">Transmembrane</keyword>
<keyword evidence="6" id="KW-0967">Endosome</keyword>
<keyword evidence="11" id="KW-1185">Reference proteome</keyword>
<accession>A0A453IK95</accession>
<feature type="transmembrane region" description="Helical" evidence="9">
    <location>
        <begin position="12"/>
        <end position="37"/>
    </location>
</feature>
<dbReference type="AlphaFoldDB" id="A0A453IK95"/>
<dbReference type="Proteomes" id="UP000015105">
    <property type="component" value="Chromosome 4D"/>
</dbReference>
<reference evidence="11" key="1">
    <citation type="journal article" date="2014" name="Science">
        <title>Ancient hybridizations among the ancestral genomes of bread wheat.</title>
        <authorList>
            <consortium name="International Wheat Genome Sequencing Consortium,"/>
            <person name="Marcussen T."/>
            <person name="Sandve S.R."/>
            <person name="Heier L."/>
            <person name="Spannagl M."/>
            <person name="Pfeifer M."/>
            <person name="Jakobsen K.S."/>
            <person name="Wulff B.B."/>
            <person name="Steuernagel B."/>
            <person name="Mayer K.F."/>
            <person name="Olsen O.A."/>
        </authorList>
    </citation>
    <scope>NUCLEOTIDE SEQUENCE [LARGE SCALE GENOMIC DNA]</scope>
    <source>
        <strain evidence="11">cv. AL8/78</strain>
    </source>
</reference>
<evidence type="ECO:0000256" key="6">
    <source>
        <dbReference type="ARBA" id="ARBA00022753"/>
    </source>
</evidence>
<organism evidence="10 11">
    <name type="scientific">Aegilops tauschii subsp. strangulata</name>
    <name type="common">Goatgrass</name>
    <dbReference type="NCBI Taxonomy" id="200361"/>
    <lineage>
        <taxon>Eukaryota</taxon>
        <taxon>Viridiplantae</taxon>
        <taxon>Streptophyta</taxon>
        <taxon>Embryophyta</taxon>
        <taxon>Tracheophyta</taxon>
        <taxon>Spermatophyta</taxon>
        <taxon>Magnoliopsida</taxon>
        <taxon>Liliopsida</taxon>
        <taxon>Poales</taxon>
        <taxon>Poaceae</taxon>
        <taxon>BOP clade</taxon>
        <taxon>Pooideae</taxon>
        <taxon>Triticodae</taxon>
        <taxon>Triticeae</taxon>
        <taxon>Triticinae</taxon>
        <taxon>Aegilops</taxon>
    </lineage>
</organism>
<keyword evidence="8 9" id="KW-0472">Membrane</keyword>
<name>A0A453IK95_AEGTS</name>
<dbReference type="Gramene" id="AET4Gv20583600.9">
    <property type="protein sequence ID" value="AET4Gv20583600.9"/>
    <property type="gene ID" value="AET4Gv20583600"/>
</dbReference>
<evidence type="ECO:0000256" key="9">
    <source>
        <dbReference type="RuleBase" id="RU363079"/>
    </source>
</evidence>
<evidence type="ECO:0000256" key="5">
    <source>
        <dbReference type="ARBA" id="ARBA00022729"/>
    </source>
</evidence>
<proteinExistence type="inferred from homology"/>
<evidence type="ECO:0000256" key="4">
    <source>
        <dbReference type="ARBA" id="ARBA00022692"/>
    </source>
</evidence>
<evidence type="ECO:0000313" key="11">
    <source>
        <dbReference type="Proteomes" id="UP000015105"/>
    </source>
</evidence>
<dbReference type="GO" id="GO:0072657">
    <property type="term" value="P:protein localization to membrane"/>
    <property type="evidence" value="ECO:0007669"/>
    <property type="project" value="TreeGrafter"/>
</dbReference>
<dbReference type="GO" id="GO:0000139">
    <property type="term" value="C:Golgi membrane"/>
    <property type="evidence" value="ECO:0007669"/>
    <property type="project" value="UniProtKB-SubCell"/>
</dbReference>
<dbReference type="InterPro" id="IPR004240">
    <property type="entry name" value="EMP70"/>
</dbReference>
<protein>
    <recommendedName>
        <fullName evidence="9">Transmembrane 9 superfamily member</fullName>
    </recommendedName>
</protein>
<comment type="subcellular location">
    <subcellularLocation>
        <location evidence="1">Endosome membrane</location>
        <topology evidence="1">Multi-pass membrane protein</topology>
    </subcellularLocation>
    <subcellularLocation>
        <location evidence="2">Golgi apparatus membrane</location>
        <topology evidence="2">Multi-pass membrane protein</topology>
    </subcellularLocation>
</comment>
<comment type="similarity">
    <text evidence="3 9">Belongs to the nonaspanin (TM9SF) (TC 9.A.2) family.</text>
</comment>
<evidence type="ECO:0000313" key="10">
    <source>
        <dbReference type="EnsemblPlants" id="AET4Gv20583600.9"/>
    </source>
</evidence>
<evidence type="ECO:0000256" key="7">
    <source>
        <dbReference type="ARBA" id="ARBA00022989"/>
    </source>
</evidence>
<dbReference type="PANTHER" id="PTHR10766:SF14">
    <property type="entry name" value="TRANSMEMBRANE 9 SUPERFAMILY MEMBER 2"/>
    <property type="match status" value="1"/>
</dbReference>
<comment type="caution">
    <text evidence="9">Lacks conserved residue(s) required for the propagation of feature annotation.</text>
</comment>
<dbReference type="PANTHER" id="PTHR10766">
    <property type="entry name" value="TRANSMEMBRANE 9 SUPERFAMILY PROTEIN"/>
    <property type="match status" value="1"/>
</dbReference>